<evidence type="ECO:0000259" key="6">
    <source>
        <dbReference type="PROSITE" id="PS50111"/>
    </source>
</evidence>
<dbReference type="Pfam" id="PF00672">
    <property type="entry name" value="HAMP"/>
    <property type="match status" value="1"/>
</dbReference>
<dbReference type="SMART" id="SM00283">
    <property type="entry name" value="MA"/>
    <property type="match status" value="1"/>
</dbReference>
<dbReference type="SUPFAM" id="SSF58104">
    <property type="entry name" value="Methyl-accepting chemotaxis protein (MCP) signaling domain"/>
    <property type="match status" value="1"/>
</dbReference>
<dbReference type="Pfam" id="PF00015">
    <property type="entry name" value="MCPsignal"/>
    <property type="match status" value="1"/>
</dbReference>
<organism evidence="8 9">
    <name type="scientific">Marinobacterium aestuariivivens</name>
    <dbReference type="NCBI Taxonomy" id="1698799"/>
    <lineage>
        <taxon>Bacteria</taxon>
        <taxon>Pseudomonadati</taxon>
        <taxon>Pseudomonadota</taxon>
        <taxon>Gammaproteobacteria</taxon>
        <taxon>Oceanospirillales</taxon>
        <taxon>Oceanospirillaceae</taxon>
        <taxon>Marinobacterium</taxon>
    </lineage>
</organism>
<dbReference type="PRINTS" id="PR00260">
    <property type="entry name" value="CHEMTRNSDUCR"/>
</dbReference>
<evidence type="ECO:0000256" key="2">
    <source>
        <dbReference type="ARBA" id="ARBA00023224"/>
    </source>
</evidence>
<name>A0ABW2A288_9GAMM</name>
<feature type="domain" description="Methyl-accepting transducer" evidence="6">
    <location>
        <begin position="113"/>
        <end position="349"/>
    </location>
</feature>
<evidence type="ECO:0000313" key="8">
    <source>
        <dbReference type="EMBL" id="MFC6671551.1"/>
    </source>
</evidence>
<dbReference type="Gene3D" id="1.10.287.950">
    <property type="entry name" value="Methyl-accepting chemotaxis protein"/>
    <property type="match status" value="1"/>
</dbReference>
<keyword evidence="2 4" id="KW-0807">Transducer</keyword>
<feature type="domain" description="HAMP" evidence="7">
    <location>
        <begin position="54"/>
        <end position="108"/>
    </location>
</feature>
<reference evidence="9" key="1">
    <citation type="journal article" date="2019" name="Int. J. Syst. Evol. Microbiol.">
        <title>The Global Catalogue of Microorganisms (GCM) 10K type strain sequencing project: providing services to taxonomists for standard genome sequencing and annotation.</title>
        <authorList>
            <consortium name="The Broad Institute Genomics Platform"/>
            <consortium name="The Broad Institute Genome Sequencing Center for Infectious Disease"/>
            <person name="Wu L."/>
            <person name="Ma J."/>
        </authorList>
    </citation>
    <scope>NUCLEOTIDE SEQUENCE [LARGE SCALE GENOMIC DNA]</scope>
    <source>
        <strain evidence="9">NBRC 111756</strain>
    </source>
</reference>
<dbReference type="PANTHER" id="PTHR32089">
    <property type="entry name" value="METHYL-ACCEPTING CHEMOTAXIS PROTEIN MCPB"/>
    <property type="match status" value="1"/>
</dbReference>
<evidence type="ECO:0000256" key="3">
    <source>
        <dbReference type="ARBA" id="ARBA00029447"/>
    </source>
</evidence>
<keyword evidence="5" id="KW-0812">Transmembrane</keyword>
<dbReference type="InterPro" id="IPR004089">
    <property type="entry name" value="MCPsignal_dom"/>
</dbReference>
<evidence type="ECO:0000256" key="1">
    <source>
        <dbReference type="ARBA" id="ARBA00004370"/>
    </source>
</evidence>
<keyword evidence="5" id="KW-1133">Transmembrane helix</keyword>
<dbReference type="PANTHER" id="PTHR32089:SF120">
    <property type="entry name" value="METHYL-ACCEPTING CHEMOTAXIS PROTEIN TLPQ"/>
    <property type="match status" value="1"/>
</dbReference>
<evidence type="ECO:0000256" key="5">
    <source>
        <dbReference type="SAM" id="Phobius"/>
    </source>
</evidence>
<comment type="subcellular location">
    <subcellularLocation>
        <location evidence="1">Membrane</location>
    </subcellularLocation>
</comment>
<gene>
    <name evidence="8" type="ORF">ACFQDL_16840</name>
</gene>
<dbReference type="CDD" id="cd11386">
    <property type="entry name" value="MCP_signal"/>
    <property type="match status" value="1"/>
</dbReference>
<dbReference type="InterPro" id="IPR004090">
    <property type="entry name" value="Chemotax_Me-accpt_rcpt"/>
</dbReference>
<dbReference type="Proteomes" id="UP001596422">
    <property type="component" value="Unassembled WGS sequence"/>
</dbReference>
<dbReference type="CDD" id="cd06225">
    <property type="entry name" value="HAMP"/>
    <property type="match status" value="1"/>
</dbReference>
<accession>A0ABW2A288</accession>
<sequence length="385" mass="41903">MANVYESPDLGWKFVGFMQSDEIFASARQLTRTTLIVSAVLVLLFGALSLVIANRIVNPINSVKDRLRTIAEGEGDLTTRLDVSSRDETGELARWFNQFIESTQRMVIAIKDTATRMDQVSARTNSSASNMAGATGHQRGSLEQIAAAVTEMASTANEVARNCIDTADVSEQGLEATRNGKKIVDRSSTGVRQLGDSIRHSNEVILDLERETENINNILTTIQDIAGQTNLLALNAAIEAARAGEQGRGFAVVADEVRTLANRTQQSTEEINNILNLLVSRTRDVSITMERSLSESGEAITLSGEAMKAFESIEAAVQQIRDMTMQTASAAEEQQLVTEDINKNILAISESANDLQEISTEVEHHSGEQTGLSGQLTQLVSRFRT</sequence>
<proteinExistence type="inferred from homology"/>
<dbReference type="Gene3D" id="6.10.340.10">
    <property type="match status" value="1"/>
</dbReference>
<feature type="transmembrane region" description="Helical" evidence="5">
    <location>
        <begin position="35"/>
        <end position="57"/>
    </location>
</feature>
<keyword evidence="9" id="KW-1185">Reference proteome</keyword>
<dbReference type="PROSITE" id="PS50111">
    <property type="entry name" value="CHEMOTAXIS_TRANSDUC_2"/>
    <property type="match status" value="1"/>
</dbReference>
<dbReference type="RefSeq" id="WP_379910054.1">
    <property type="nucleotide sequence ID" value="NZ_JBHSWE010000001.1"/>
</dbReference>
<comment type="similarity">
    <text evidence="3">Belongs to the methyl-accepting chemotaxis (MCP) protein family.</text>
</comment>
<evidence type="ECO:0000313" key="9">
    <source>
        <dbReference type="Proteomes" id="UP001596422"/>
    </source>
</evidence>
<comment type="caution">
    <text evidence="8">The sequence shown here is derived from an EMBL/GenBank/DDBJ whole genome shotgun (WGS) entry which is preliminary data.</text>
</comment>
<protein>
    <submittedName>
        <fullName evidence="8">Methyl-accepting chemotaxis protein</fullName>
    </submittedName>
</protein>
<evidence type="ECO:0000256" key="4">
    <source>
        <dbReference type="PROSITE-ProRule" id="PRU00284"/>
    </source>
</evidence>
<dbReference type="InterPro" id="IPR003660">
    <property type="entry name" value="HAMP_dom"/>
</dbReference>
<keyword evidence="5" id="KW-0472">Membrane</keyword>
<dbReference type="PROSITE" id="PS50885">
    <property type="entry name" value="HAMP"/>
    <property type="match status" value="1"/>
</dbReference>
<evidence type="ECO:0000259" key="7">
    <source>
        <dbReference type="PROSITE" id="PS50885"/>
    </source>
</evidence>
<dbReference type="EMBL" id="JBHSWE010000001">
    <property type="protein sequence ID" value="MFC6671551.1"/>
    <property type="molecule type" value="Genomic_DNA"/>
</dbReference>
<dbReference type="SMART" id="SM00304">
    <property type="entry name" value="HAMP"/>
    <property type="match status" value="1"/>
</dbReference>